<dbReference type="SUPFAM" id="SSF64182">
    <property type="entry name" value="DHH phosphoesterases"/>
    <property type="match status" value="1"/>
</dbReference>
<dbReference type="Gene3D" id="3.10.310.30">
    <property type="match status" value="1"/>
</dbReference>
<evidence type="ECO:0000259" key="7">
    <source>
        <dbReference type="Pfam" id="PF01368"/>
    </source>
</evidence>
<protein>
    <recommendedName>
        <fullName evidence="2">Single-stranded-DNA-specific exonuclease RecJ</fullName>
    </recommendedName>
</protein>
<proteinExistence type="inferred from homology"/>
<dbReference type="PANTHER" id="PTHR30255:SF2">
    <property type="entry name" value="SINGLE-STRANDED-DNA-SPECIFIC EXONUCLEASE RECJ"/>
    <property type="match status" value="1"/>
</dbReference>
<dbReference type="Pfam" id="PF02272">
    <property type="entry name" value="DHHA1"/>
    <property type="match status" value="1"/>
</dbReference>
<feature type="coiled-coil region" evidence="6">
    <location>
        <begin position="266"/>
        <end position="293"/>
    </location>
</feature>
<evidence type="ECO:0000313" key="10">
    <source>
        <dbReference type="EMBL" id="AWW30980.1"/>
    </source>
</evidence>
<keyword evidence="6" id="KW-0175">Coiled coil</keyword>
<evidence type="ECO:0000256" key="3">
    <source>
        <dbReference type="ARBA" id="ARBA00022722"/>
    </source>
</evidence>
<sequence length="589" mass="66616">MEFRWEIKSKADQSIVQSLSSEINVNPTLANLLANRGVGNFQEAKDFFRPDLDKIHSPFLMKDMDKAVGRLVEAIEQEEKILVYGDYDVDGTTSVALFYGFLKAIYPQVDFYIPDRYQEGYGVSERGVRFAAENDFKLIVSLDCGIKAIEKVALANSLGVDFIVCDHHTPGQELPNALAVLDPKRQDCDYPYKELSGCGVGFKLIQAFTERTGKNASHLFGLLDLVAVSIAADIVPITGENRILAHYGLARLNSNPRPGLMALILAGKGQRSLKELQENRQLLQREMLQLKSDKDIEISDIVFRIGPRINASGRLEHAKASVELLISSDIHDALRRAEVVEDVNSARKNFDENITKEAIQMIEDREQTKPLKSTVLYKEDWHKGVIGIVASRCIEQFYRPTIILTESNNKATGSARSVYDFDIYEAISECSDLLEQFGGHKYAAGLTMELDNVPAFQERFEEVVSRRIADIHTKPVLEVDDGLELDQINYKFYNILQQMAPFGPGNTEPIFCANQVYAQNIKVLKDKHLKFEIVQDGQVTRPVCIAFGFATYYEMLRSKMRFNIAFEVRENTFRNTSSLQLYVKDIKFD</sequence>
<feature type="domain" description="DDH" evidence="7">
    <location>
        <begin position="80"/>
        <end position="228"/>
    </location>
</feature>
<accession>A0A2Z4IJV8</accession>
<dbReference type="PANTHER" id="PTHR30255">
    <property type="entry name" value="SINGLE-STRANDED-DNA-SPECIFIC EXONUCLEASE RECJ"/>
    <property type="match status" value="1"/>
</dbReference>
<evidence type="ECO:0000259" key="8">
    <source>
        <dbReference type="Pfam" id="PF02272"/>
    </source>
</evidence>
<dbReference type="InterPro" id="IPR003156">
    <property type="entry name" value="DHHA1_dom"/>
</dbReference>
<dbReference type="InterPro" id="IPR041122">
    <property type="entry name" value="RecJ_OB"/>
</dbReference>
<evidence type="ECO:0000256" key="5">
    <source>
        <dbReference type="ARBA" id="ARBA00022839"/>
    </source>
</evidence>
<dbReference type="EMBL" id="CP030041">
    <property type="protein sequence ID" value="AWW30980.1"/>
    <property type="molecule type" value="Genomic_DNA"/>
</dbReference>
<evidence type="ECO:0000256" key="4">
    <source>
        <dbReference type="ARBA" id="ARBA00022801"/>
    </source>
</evidence>
<dbReference type="GO" id="GO:0003676">
    <property type="term" value="F:nucleic acid binding"/>
    <property type="evidence" value="ECO:0007669"/>
    <property type="project" value="InterPro"/>
</dbReference>
<organism evidence="10 11">
    <name type="scientific">Echinicola strongylocentroti</name>
    <dbReference type="NCBI Taxonomy" id="1795355"/>
    <lineage>
        <taxon>Bacteria</taxon>
        <taxon>Pseudomonadati</taxon>
        <taxon>Bacteroidota</taxon>
        <taxon>Cytophagia</taxon>
        <taxon>Cytophagales</taxon>
        <taxon>Cyclobacteriaceae</taxon>
        <taxon>Echinicola</taxon>
    </lineage>
</organism>
<keyword evidence="3" id="KW-0540">Nuclease</keyword>
<evidence type="ECO:0000256" key="1">
    <source>
        <dbReference type="ARBA" id="ARBA00005915"/>
    </source>
</evidence>
<reference evidence="10 11" key="1">
    <citation type="submission" date="2018-06" db="EMBL/GenBank/DDBJ databases">
        <title>Echinicola strongylocentroti sp. nov., isolated from a sea urchin Strongylocentrotus intermedius.</title>
        <authorList>
            <person name="Bae S.S."/>
        </authorList>
    </citation>
    <scope>NUCLEOTIDE SEQUENCE [LARGE SCALE GENOMIC DNA]</scope>
    <source>
        <strain evidence="10 11">MEBiC08714</strain>
    </source>
</reference>
<feature type="domain" description="RecJ OB" evidence="9">
    <location>
        <begin position="479"/>
        <end position="585"/>
    </location>
</feature>
<dbReference type="InterPro" id="IPR038763">
    <property type="entry name" value="DHH_sf"/>
</dbReference>
<dbReference type="InterPro" id="IPR001667">
    <property type="entry name" value="DDH_dom"/>
</dbReference>
<evidence type="ECO:0000313" key="11">
    <source>
        <dbReference type="Proteomes" id="UP000248688"/>
    </source>
</evidence>
<evidence type="ECO:0000256" key="2">
    <source>
        <dbReference type="ARBA" id="ARBA00019841"/>
    </source>
</evidence>
<dbReference type="Pfam" id="PF01368">
    <property type="entry name" value="DHH"/>
    <property type="match status" value="1"/>
</dbReference>
<keyword evidence="4" id="KW-0378">Hydrolase</keyword>
<dbReference type="Gene3D" id="3.90.1640.30">
    <property type="match status" value="1"/>
</dbReference>
<dbReference type="KEGG" id="est:DN752_13065"/>
<feature type="domain" description="DHHA1" evidence="8">
    <location>
        <begin position="375"/>
        <end position="465"/>
    </location>
</feature>
<dbReference type="InterPro" id="IPR051673">
    <property type="entry name" value="SSDNA_exonuclease_RecJ"/>
</dbReference>
<dbReference type="GO" id="GO:0004527">
    <property type="term" value="F:exonuclease activity"/>
    <property type="evidence" value="ECO:0007669"/>
    <property type="project" value="UniProtKB-KW"/>
</dbReference>
<dbReference type="Proteomes" id="UP000248688">
    <property type="component" value="Chromosome"/>
</dbReference>
<dbReference type="RefSeq" id="WP_112784357.1">
    <property type="nucleotide sequence ID" value="NZ_CP030041.1"/>
</dbReference>
<dbReference type="Pfam" id="PF17768">
    <property type="entry name" value="RecJ_OB"/>
    <property type="match status" value="1"/>
</dbReference>
<gene>
    <name evidence="10" type="ORF">DN752_13065</name>
</gene>
<evidence type="ECO:0000259" key="9">
    <source>
        <dbReference type="Pfam" id="PF17768"/>
    </source>
</evidence>
<comment type="similarity">
    <text evidence="1">Belongs to the RecJ family.</text>
</comment>
<evidence type="ECO:0000256" key="6">
    <source>
        <dbReference type="SAM" id="Coils"/>
    </source>
</evidence>
<name>A0A2Z4IJV8_9BACT</name>
<keyword evidence="11" id="KW-1185">Reference proteome</keyword>
<keyword evidence="5 10" id="KW-0269">Exonuclease</keyword>
<dbReference type="OrthoDB" id="9809852at2"/>
<dbReference type="AlphaFoldDB" id="A0A2Z4IJV8"/>